<dbReference type="GO" id="GO:0005536">
    <property type="term" value="F:D-glucose binding"/>
    <property type="evidence" value="ECO:0007669"/>
    <property type="project" value="InterPro"/>
</dbReference>
<dbReference type="GO" id="GO:0005524">
    <property type="term" value="F:ATP binding"/>
    <property type="evidence" value="ECO:0007669"/>
    <property type="project" value="InterPro"/>
</dbReference>
<evidence type="ECO:0000313" key="5">
    <source>
        <dbReference type="Proteomes" id="UP000245911"/>
    </source>
</evidence>
<evidence type="ECO:0000256" key="1">
    <source>
        <dbReference type="ARBA" id="ARBA00022679"/>
    </source>
</evidence>
<keyword evidence="5" id="KW-1185">Reference proteome</keyword>
<evidence type="ECO:0000256" key="2">
    <source>
        <dbReference type="ARBA" id="ARBA00022777"/>
    </source>
</evidence>
<dbReference type="InterPro" id="IPR050201">
    <property type="entry name" value="Bacterial_glucokinase"/>
</dbReference>
<dbReference type="AlphaFoldDB" id="A0A2T8HTR5"/>
<name>A0A2T8HTR5_9RHOB</name>
<dbReference type="PANTHER" id="PTHR47690">
    <property type="entry name" value="GLUCOKINASE"/>
    <property type="match status" value="1"/>
</dbReference>
<evidence type="ECO:0000313" key="4">
    <source>
        <dbReference type="EMBL" id="PVH28722.1"/>
    </source>
</evidence>
<evidence type="ECO:0000256" key="3">
    <source>
        <dbReference type="RuleBase" id="RU004046"/>
    </source>
</evidence>
<dbReference type="RefSeq" id="WP_116558560.1">
    <property type="nucleotide sequence ID" value="NZ_QDKM01000004.1"/>
</dbReference>
<dbReference type="InterPro" id="IPR043129">
    <property type="entry name" value="ATPase_NBD"/>
</dbReference>
<dbReference type="Gene3D" id="3.40.367.20">
    <property type="match status" value="1"/>
</dbReference>
<dbReference type="InterPro" id="IPR003836">
    <property type="entry name" value="Glucokinase"/>
</dbReference>
<keyword evidence="2 4" id="KW-0418">Kinase</keyword>
<dbReference type="OrthoDB" id="9800595at2"/>
<dbReference type="GO" id="GO:0005829">
    <property type="term" value="C:cytosol"/>
    <property type="evidence" value="ECO:0007669"/>
    <property type="project" value="TreeGrafter"/>
</dbReference>
<gene>
    <name evidence="4" type="ORF">DDE20_11105</name>
</gene>
<dbReference type="Pfam" id="PF02685">
    <property type="entry name" value="Glucokinase"/>
    <property type="match status" value="1"/>
</dbReference>
<dbReference type="EMBL" id="QDKM01000004">
    <property type="protein sequence ID" value="PVH28722.1"/>
    <property type="molecule type" value="Genomic_DNA"/>
</dbReference>
<dbReference type="Proteomes" id="UP000245911">
    <property type="component" value="Unassembled WGS sequence"/>
</dbReference>
<organism evidence="4 5">
    <name type="scientific">Pararhodobacter oceanensis</name>
    <dbReference type="NCBI Taxonomy" id="2172121"/>
    <lineage>
        <taxon>Bacteria</taxon>
        <taxon>Pseudomonadati</taxon>
        <taxon>Pseudomonadota</taxon>
        <taxon>Alphaproteobacteria</taxon>
        <taxon>Rhodobacterales</taxon>
        <taxon>Paracoccaceae</taxon>
        <taxon>Pararhodobacter</taxon>
    </lineage>
</organism>
<proteinExistence type="inferred from homology"/>
<comment type="similarity">
    <text evidence="3">Belongs to the bacterial glucokinase family.</text>
</comment>
<dbReference type="CDD" id="cd24008">
    <property type="entry name" value="ASKHA_NBD_GLK"/>
    <property type="match status" value="1"/>
</dbReference>
<reference evidence="4 5" key="1">
    <citation type="submission" date="2018-04" db="EMBL/GenBank/DDBJ databases">
        <title>Pararhodobacter oceanense sp. nov., isolated from marine intertidal sediment.</title>
        <authorList>
            <person name="Wang X.-L."/>
            <person name="Du Z.-J."/>
        </authorList>
    </citation>
    <scope>NUCLEOTIDE SEQUENCE [LARGE SCALE GENOMIC DNA]</scope>
    <source>
        <strain evidence="4 5">AM505</strain>
    </source>
</reference>
<dbReference type="GO" id="GO:0006096">
    <property type="term" value="P:glycolytic process"/>
    <property type="evidence" value="ECO:0007669"/>
    <property type="project" value="InterPro"/>
</dbReference>
<dbReference type="Gene3D" id="3.30.420.40">
    <property type="match status" value="1"/>
</dbReference>
<accession>A0A2T8HTR5</accession>
<dbReference type="SUPFAM" id="SSF53067">
    <property type="entry name" value="Actin-like ATPase domain"/>
    <property type="match status" value="1"/>
</dbReference>
<dbReference type="GO" id="GO:0004340">
    <property type="term" value="F:glucokinase activity"/>
    <property type="evidence" value="ECO:0007669"/>
    <property type="project" value="InterPro"/>
</dbReference>
<dbReference type="PANTHER" id="PTHR47690:SF1">
    <property type="entry name" value="GLUCOKINASE"/>
    <property type="match status" value="1"/>
</dbReference>
<keyword evidence="1" id="KW-0808">Transferase</keyword>
<protein>
    <submittedName>
        <fullName evidence="4">Glucokinase</fullName>
    </submittedName>
</protein>
<comment type="caution">
    <text evidence="4">The sequence shown here is derived from an EMBL/GenBank/DDBJ whole genome shotgun (WGS) entry which is preliminary data.</text>
</comment>
<sequence length="336" mass="35201">MTDPLPPQLPPTRAPHLVADIGGTNTRVALSDGGVLRQGSIRRYANQAHRSLAEILRKFLAEMATDDCAGLCLAVAGPVQGGVAQMTNLDWRISAAELDRIGNTTRITLLNDLQAQGHALASLDARHLHPLISGPPAPDTAPATATATRLVVGAGTGFNAAAVHQMEGHSFVTASESGHIHLPQHGETEQALARHLAQQHGIASVEEVLSGRGLAALHHWRCGEQIAPGALIERVAADDQARQTAALYAQIMGRVLASLALIHLPYGGIYLIGGVARAMAPHLTALGMAESFAEMGRMSAEMSAFSVHLVTDDYAALTGCAAYLEAQRDAPPPLSA</sequence>